<dbReference type="InterPro" id="IPR011712">
    <property type="entry name" value="Sig_transdc_His_kin_sub3_dim/P"/>
</dbReference>
<dbReference type="InterPro" id="IPR050482">
    <property type="entry name" value="Sensor_HK_TwoCompSys"/>
</dbReference>
<reference evidence="6 7" key="1">
    <citation type="submission" date="2016-10" db="EMBL/GenBank/DDBJ databases">
        <authorList>
            <person name="de Groot N.N."/>
        </authorList>
    </citation>
    <scope>NUCLEOTIDE SEQUENCE [LARGE SCALE GENOMIC DNA]</scope>
    <source>
        <strain evidence="6 7">DSM 21741</strain>
    </source>
</reference>
<evidence type="ECO:0000256" key="3">
    <source>
        <dbReference type="ARBA" id="ARBA00023012"/>
    </source>
</evidence>
<gene>
    <name evidence="6" type="ORF">SAMN04488543_2895</name>
</gene>
<accession>A0A1H1X2I1</accession>
<dbReference type="SMART" id="SM00065">
    <property type="entry name" value="GAF"/>
    <property type="match status" value="2"/>
</dbReference>
<dbReference type="EMBL" id="LT629749">
    <property type="protein sequence ID" value="SDT03544.1"/>
    <property type="molecule type" value="Genomic_DNA"/>
</dbReference>
<keyword evidence="3" id="KW-0902">Two-component regulatory system</keyword>
<evidence type="ECO:0000256" key="2">
    <source>
        <dbReference type="ARBA" id="ARBA00022777"/>
    </source>
</evidence>
<proteinExistence type="predicted"/>
<dbReference type="SUPFAM" id="SSF55781">
    <property type="entry name" value="GAF domain-like"/>
    <property type="match status" value="2"/>
</dbReference>
<dbReference type="Gene3D" id="3.30.450.40">
    <property type="match status" value="2"/>
</dbReference>
<dbReference type="Gene3D" id="6.10.250.2870">
    <property type="match status" value="1"/>
</dbReference>
<sequence>MTTASPRSPTSSTSTTRAPARPAVPAGAHDAPADGGMEASEVSTRLRLLMRESAAVVEELSLPSLHRRVVEAAHRLVGLPDATLAVLDADGSVVQLVQRDDDLAVVGCLPLDPADASALTSGLRGLKAATVARLAGDGLPAPWSAGCTAFAVHHRRHVLAVLLVVEPEGGLTTEDEDVLLGLASSAGTAIENARLYEEARRRQEWLQEAAELSNGTLAVVTETEAVALVARSVQKLADAELVTAWVPEPDRQQLRPAVGLGDRAETLAGLALQGDDPLVAEVLAAGRGAHLDVGDRTGSACLDGLAALGIGPVLVLPVHGVSGLRGLLLAGRHVSRPPFGAVDLDMAETFLGHVAMALDLIRARAVHQRVAQLEDRDRIARDLHDHVASSLLSTGTKVQDAAGRSRDLRIRRLLHEVSGDLDLTLHRLRDSIFALGSAPGSTPVAEEGRTG</sequence>
<dbReference type="OrthoDB" id="5241249at2"/>
<feature type="compositionally biased region" description="Low complexity" evidence="4">
    <location>
        <begin position="1"/>
        <end position="36"/>
    </location>
</feature>
<dbReference type="PANTHER" id="PTHR24421">
    <property type="entry name" value="NITRATE/NITRITE SENSOR PROTEIN NARX-RELATED"/>
    <property type="match status" value="1"/>
</dbReference>
<organism evidence="6 7">
    <name type="scientific">Friedmanniella luteola</name>
    <dbReference type="NCBI Taxonomy" id="546871"/>
    <lineage>
        <taxon>Bacteria</taxon>
        <taxon>Bacillati</taxon>
        <taxon>Actinomycetota</taxon>
        <taxon>Actinomycetes</taxon>
        <taxon>Propionibacteriales</taxon>
        <taxon>Nocardioidaceae</taxon>
        <taxon>Friedmanniella</taxon>
    </lineage>
</organism>
<feature type="domain" description="GAF" evidence="5">
    <location>
        <begin position="61"/>
        <end position="200"/>
    </location>
</feature>
<dbReference type="InterPro" id="IPR029016">
    <property type="entry name" value="GAF-like_dom_sf"/>
</dbReference>
<evidence type="ECO:0000256" key="1">
    <source>
        <dbReference type="ARBA" id="ARBA00022679"/>
    </source>
</evidence>
<dbReference type="Pfam" id="PF07730">
    <property type="entry name" value="HisKA_3"/>
    <property type="match status" value="1"/>
</dbReference>
<evidence type="ECO:0000259" key="5">
    <source>
        <dbReference type="SMART" id="SM00065"/>
    </source>
</evidence>
<dbReference type="RefSeq" id="WP_091413740.1">
    <property type="nucleotide sequence ID" value="NZ_LT629749.1"/>
</dbReference>
<keyword evidence="7" id="KW-1185">Reference proteome</keyword>
<dbReference type="GO" id="GO:0000155">
    <property type="term" value="F:phosphorelay sensor kinase activity"/>
    <property type="evidence" value="ECO:0007669"/>
    <property type="project" value="InterPro"/>
</dbReference>
<keyword evidence="2 6" id="KW-0418">Kinase</keyword>
<dbReference type="STRING" id="546871.SAMN04488543_2895"/>
<evidence type="ECO:0000313" key="6">
    <source>
        <dbReference type="EMBL" id="SDT03544.1"/>
    </source>
</evidence>
<feature type="region of interest" description="Disordered" evidence="4">
    <location>
        <begin position="1"/>
        <end position="39"/>
    </location>
</feature>
<dbReference type="GO" id="GO:0016020">
    <property type="term" value="C:membrane"/>
    <property type="evidence" value="ECO:0007669"/>
    <property type="project" value="InterPro"/>
</dbReference>
<keyword evidence="1" id="KW-0808">Transferase</keyword>
<evidence type="ECO:0000313" key="7">
    <source>
        <dbReference type="Proteomes" id="UP000199092"/>
    </source>
</evidence>
<evidence type="ECO:0000256" key="4">
    <source>
        <dbReference type="SAM" id="MobiDB-lite"/>
    </source>
</evidence>
<name>A0A1H1X2I1_9ACTN</name>
<dbReference type="GO" id="GO:0046983">
    <property type="term" value="F:protein dimerization activity"/>
    <property type="evidence" value="ECO:0007669"/>
    <property type="project" value="InterPro"/>
</dbReference>
<feature type="domain" description="GAF" evidence="5">
    <location>
        <begin position="221"/>
        <end position="368"/>
    </location>
</feature>
<dbReference type="Proteomes" id="UP000199092">
    <property type="component" value="Chromosome I"/>
</dbReference>
<protein>
    <submittedName>
        <fullName evidence="6">Histidine kinase</fullName>
    </submittedName>
</protein>
<dbReference type="Pfam" id="PF13492">
    <property type="entry name" value="GAF_3"/>
    <property type="match status" value="1"/>
</dbReference>
<dbReference type="AlphaFoldDB" id="A0A1H1X2I1"/>
<dbReference type="InterPro" id="IPR003018">
    <property type="entry name" value="GAF"/>
</dbReference>